<dbReference type="PRINTS" id="PR00682">
    <property type="entry name" value="IPNSYNTHASE"/>
</dbReference>
<reference evidence="6" key="2">
    <citation type="journal article" date="2024" name="Plant">
        <title>Genomic evolution and insights into agronomic trait innovations of Sesamum species.</title>
        <authorList>
            <person name="Miao H."/>
            <person name="Wang L."/>
            <person name="Qu L."/>
            <person name="Liu H."/>
            <person name="Sun Y."/>
            <person name="Le M."/>
            <person name="Wang Q."/>
            <person name="Wei S."/>
            <person name="Zheng Y."/>
            <person name="Lin W."/>
            <person name="Duan Y."/>
            <person name="Cao H."/>
            <person name="Xiong S."/>
            <person name="Wang X."/>
            <person name="Wei L."/>
            <person name="Li C."/>
            <person name="Ma Q."/>
            <person name="Ju M."/>
            <person name="Zhao R."/>
            <person name="Li G."/>
            <person name="Mu C."/>
            <person name="Tian Q."/>
            <person name="Mei H."/>
            <person name="Zhang T."/>
            <person name="Gao T."/>
            <person name="Zhang H."/>
        </authorList>
    </citation>
    <scope>NUCLEOTIDE SEQUENCE</scope>
    <source>
        <strain evidence="6">KEN1</strain>
    </source>
</reference>
<sequence>MKPSNIAENSFVKALAESSTLNSIPSHFSYANDSRGSYSDSILIVDFSLLASDNPDQRAKVLRDLDNACTEWGFFVLVNHGIPDSLLKAIIEASLEYFELPEEDKRRYEAKSASDPIKSGSGSVINTADQRINLWRDFVKSYVHPEFHCPDKPHQLRYNTTESGSTLTPLRILFWLTPLIILRDVLAEFSEKTRSVARKLLQDIGENLGLEKGYIDEVLKLDSCFQLFAANYYPPCPQPDQAIGLPAHTDHGLLTFLIHNGVAGLQIQHNGEWFNTNSPQNSILVNTADHLEILSNGRYKSVRHRAVVNNEATRISVVMANGAAPNAIVEPAGPLVEQDGRAYYHPMKFIEYVETMLSNRLQGKSNLDCIKIQDD</sequence>
<evidence type="ECO:0000256" key="2">
    <source>
        <dbReference type="ARBA" id="ARBA00022723"/>
    </source>
</evidence>
<keyword evidence="3 4" id="KW-0408">Iron</keyword>
<accession>A0AAW2UZN0</accession>
<protein>
    <submittedName>
        <fullName evidence="6">2-oxoglutarate-dependent dioxygenase 19</fullName>
    </submittedName>
</protein>
<evidence type="ECO:0000256" key="4">
    <source>
        <dbReference type="RuleBase" id="RU003682"/>
    </source>
</evidence>
<dbReference type="InterPro" id="IPR050295">
    <property type="entry name" value="Plant_2OG-oxidoreductases"/>
</dbReference>
<gene>
    <name evidence="6" type="ORF">Slati_3264900</name>
</gene>
<dbReference type="InterPro" id="IPR026992">
    <property type="entry name" value="DIOX_N"/>
</dbReference>
<dbReference type="GO" id="GO:0046872">
    <property type="term" value="F:metal ion binding"/>
    <property type="evidence" value="ECO:0007669"/>
    <property type="project" value="UniProtKB-KW"/>
</dbReference>
<feature type="domain" description="Fe2OG dioxygenase" evidence="5">
    <location>
        <begin position="220"/>
        <end position="325"/>
    </location>
</feature>
<organism evidence="6">
    <name type="scientific">Sesamum latifolium</name>
    <dbReference type="NCBI Taxonomy" id="2727402"/>
    <lineage>
        <taxon>Eukaryota</taxon>
        <taxon>Viridiplantae</taxon>
        <taxon>Streptophyta</taxon>
        <taxon>Embryophyta</taxon>
        <taxon>Tracheophyta</taxon>
        <taxon>Spermatophyta</taxon>
        <taxon>Magnoliopsida</taxon>
        <taxon>eudicotyledons</taxon>
        <taxon>Gunneridae</taxon>
        <taxon>Pentapetalae</taxon>
        <taxon>asterids</taxon>
        <taxon>lamiids</taxon>
        <taxon>Lamiales</taxon>
        <taxon>Pedaliaceae</taxon>
        <taxon>Sesamum</taxon>
    </lineage>
</organism>
<dbReference type="InterPro" id="IPR027443">
    <property type="entry name" value="IPNS-like_sf"/>
</dbReference>
<keyword evidence="6" id="KW-0223">Dioxygenase</keyword>
<proteinExistence type="inferred from homology"/>
<evidence type="ECO:0000313" key="6">
    <source>
        <dbReference type="EMBL" id="KAL0422420.1"/>
    </source>
</evidence>
<dbReference type="PROSITE" id="PS51471">
    <property type="entry name" value="FE2OG_OXY"/>
    <property type="match status" value="1"/>
</dbReference>
<evidence type="ECO:0000256" key="1">
    <source>
        <dbReference type="ARBA" id="ARBA00008056"/>
    </source>
</evidence>
<reference evidence="6" key="1">
    <citation type="submission" date="2020-06" db="EMBL/GenBank/DDBJ databases">
        <authorList>
            <person name="Li T."/>
            <person name="Hu X."/>
            <person name="Zhang T."/>
            <person name="Song X."/>
            <person name="Zhang H."/>
            <person name="Dai N."/>
            <person name="Sheng W."/>
            <person name="Hou X."/>
            <person name="Wei L."/>
        </authorList>
    </citation>
    <scope>NUCLEOTIDE SEQUENCE</scope>
    <source>
        <strain evidence="6">KEN1</strain>
        <tissue evidence="6">Leaf</tissue>
    </source>
</reference>
<dbReference type="InterPro" id="IPR005123">
    <property type="entry name" value="Oxoglu/Fe-dep_dioxygenase_dom"/>
</dbReference>
<dbReference type="GO" id="GO:0016706">
    <property type="term" value="F:2-oxoglutarate-dependent dioxygenase activity"/>
    <property type="evidence" value="ECO:0007669"/>
    <property type="project" value="UniProtKB-ARBA"/>
</dbReference>
<dbReference type="SUPFAM" id="SSF51197">
    <property type="entry name" value="Clavaminate synthase-like"/>
    <property type="match status" value="1"/>
</dbReference>
<keyword evidence="2 4" id="KW-0479">Metal-binding</keyword>
<dbReference type="InterPro" id="IPR044861">
    <property type="entry name" value="IPNS-like_FE2OG_OXY"/>
</dbReference>
<dbReference type="Pfam" id="PF14226">
    <property type="entry name" value="DIOX_N"/>
    <property type="match status" value="1"/>
</dbReference>
<dbReference type="PANTHER" id="PTHR47991">
    <property type="entry name" value="OXOGLUTARATE/IRON-DEPENDENT DIOXYGENASE"/>
    <property type="match status" value="1"/>
</dbReference>
<dbReference type="GO" id="GO:0002238">
    <property type="term" value="P:response to molecule of fungal origin"/>
    <property type="evidence" value="ECO:0007669"/>
    <property type="project" value="UniProtKB-ARBA"/>
</dbReference>
<name>A0AAW2UZN0_9LAMI</name>
<dbReference type="GO" id="GO:0009805">
    <property type="term" value="P:coumarin biosynthetic process"/>
    <property type="evidence" value="ECO:0007669"/>
    <property type="project" value="UniProtKB-ARBA"/>
</dbReference>
<dbReference type="Gene3D" id="2.60.120.330">
    <property type="entry name" value="B-lactam Antibiotic, Isopenicillin N Synthase, Chain"/>
    <property type="match status" value="1"/>
</dbReference>
<dbReference type="AlphaFoldDB" id="A0AAW2UZN0"/>
<evidence type="ECO:0000256" key="3">
    <source>
        <dbReference type="ARBA" id="ARBA00023004"/>
    </source>
</evidence>
<comment type="caution">
    <text evidence="6">The sequence shown here is derived from an EMBL/GenBank/DDBJ whole genome shotgun (WGS) entry which is preliminary data.</text>
</comment>
<dbReference type="EMBL" id="JACGWN010000011">
    <property type="protein sequence ID" value="KAL0422420.1"/>
    <property type="molecule type" value="Genomic_DNA"/>
</dbReference>
<comment type="similarity">
    <text evidence="1 4">Belongs to the iron/ascorbate-dependent oxidoreductase family.</text>
</comment>
<dbReference type="Pfam" id="PF03171">
    <property type="entry name" value="2OG-FeII_Oxy"/>
    <property type="match status" value="1"/>
</dbReference>
<evidence type="ECO:0000259" key="5">
    <source>
        <dbReference type="PROSITE" id="PS51471"/>
    </source>
</evidence>
<keyword evidence="4" id="KW-0560">Oxidoreductase</keyword>